<evidence type="ECO:0000313" key="2">
    <source>
        <dbReference type="EMBL" id="GGI23435.1"/>
    </source>
</evidence>
<dbReference type="PRINTS" id="PR00081">
    <property type="entry name" value="GDHRDH"/>
</dbReference>
<gene>
    <name evidence="2" type="ORF">GCM10008119_07630</name>
</gene>
<comment type="caution">
    <text evidence="2">The sequence shown here is derived from an EMBL/GenBank/DDBJ whole genome shotgun (WGS) entry which is preliminary data.</text>
</comment>
<dbReference type="SUPFAM" id="SSF51735">
    <property type="entry name" value="NAD(P)-binding Rossmann-fold domains"/>
    <property type="match status" value="1"/>
</dbReference>
<accession>A0ABQ2BE85</accession>
<dbReference type="Proteomes" id="UP000645390">
    <property type="component" value="Unassembled WGS sequence"/>
</dbReference>
<dbReference type="PANTHER" id="PTHR44147">
    <property type="entry name" value="DEHYDROGENASE/REDUCTASE SDR FAMILY MEMBER 1"/>
    <property type="match status" value="1"/>
</dbReference>
<dbReference type="RefSeq" id="WP_188411936.1">
    <property type="nucleotide sequence ID" value="NZ_BMDJ01000002.1"/>
</dbReference>
<keyword evidence="3" id="KW-1185">Reference proteome</keyword>
<dbReference type="InterPro" id="IPR036291">
    <property type="entry name" value="NAD(P)-bd_dom_sf"/>
</dbReference>
<dbReference type="PANTHER" id="PTHR44147:SF2">
    <property type="entry name" value="DEHYDROGENASE_REDUCTASE SDR FAMILY MEMBER 1"/>
    <property type="match status" value="1"/>
</dbReference>
<protein>
    <submittedName>
        <fullName evidence="2">Short-chain dehydrogenase</fullName>
    </submittedName>
</protein>
<dbReference type="EMBL" id="BMDJ01000002">
    <property type="protein sequence ID" value="GGI23435.1"/>
    <property type="molecule type" value="Genomic_DNA"/>
</dbReference>
<evidence type="ECO:0000256" key="1">
    <source>
        <dbReference type="RuleBase" id="RU000363"/>
    </source>
</evidence>
<organism evidence="2 3">
    <name type="scientific">Pedobacter mendelii</name>
    <dbReference type="NCBI Taxonomy" id="1908240"/>
    <lineage>
        <taxon>Bacteria</taxon>
        <taxon>Pseudomonadati</taxon>
        <taxon>Bacteroidota</taxon>
        <taxon>Sphingobacteriia</taxon>
        <taxon>Sphingobacteriales</taxon>
        <taxon>Sphingobacteriaceae</taxon>
        <taxon>Pedobacter</taxon>
    </lineage>
</organism>
<comment type="similarity">
    <text evidence="1">Belongs to the short-chain dehydrogenases/reductases (SDR) family.</text>
</comment>
<evidence type="ECO:0000313" key="3">
    <source>
        <dbReference type="Proteomes" id="UP000645390"/>
    </source>
</evidence>
<dbReference type="Gene3D" id="3.40.50.720">
    <property type="entry name" value="NAD(P)-binding Rossmann-like Domain"/>
    <property type="match status" value="1"/>
</dbReference>
<dbReference type="InterPro" id="IPR002347">
    <property type="entry name" value="SDR_fam"/>
</dbReference>
<dbReference type="PRINTS" id="PR00080">
    <property type="entry name" value="SDRFAMILY"/>
</dbReference>
<name>A0ABQ2BE85_9SPHI</name>
<proteinExistence type="inferred from homology"/>
<dbReference type="Pfam" id="PF00106">
    <property type="entry name" value="adh_short"/>
    <property type="match status" value="1"/>
</dbReference>
<sequence>MENELALKGKIVLVTGGSRGIGKGIAIALGKLGATVFITGRPQKSPNKLSGSIEETAEAVTNAGGIGHAIYCDHANDDDVAAAFEKIKKETGYIDILVNNVTSLANDILYPPPFWTKSLQLADQITVGLRSAYVSSYYAAPLLLKSKKGLIVNISYYGAVSYHLDPAYGATKAGLDKLTWDMAIDFKPFGVSVISVWPGPTATEFAVSLISKMEGGEKMMENFETPEFTGLVIKHVYSDPDLIEMSGSVIIGAEAAVKYGFKDINGKLPQVLKLGLGAPTEYFEVNH</sequence>
<reference evidence="3" key="1">
    <citation type="journal article" date="2019" name="Int. J. Syst. Evol. Microbiol.">
        <title>The Global Catalogue of Microorganisms (GCM) 10K type strain sequencing project: providing services to taxonomists for standard genome sequencing and annotation.</title>
        <authorList>
            <consortium name="The Broad Institute Genomics Platform"/>
            <consortium name="The Broad Institute Genome Sequencing Center for Infectious Disease"/>
            <person name="Wu L."/>
            <person name="Ma J."/>
        </authorList>
    </citation>
    <scope>NUCLEOTIDE SEQUENCE [LARGE SCALE GENOMIC DNA]</scope>
    <source>
        <strain evidence="3">CCM 8939</strain>
    </source>
</reference>